<feature type="transmembrane region" description="Helical" evidence="1">
    <location>
        <begin position="20"/>
        <end position="38"/>
    </location>
</feature>
<protein>
    <recommendedName>
        <fullName evidence="4">YcxB-like protein</fullName>
    </recommendedName>
</protein>
<proteinExistence type="predicted"/>
<evidence type="ECO:0008006" key="4">
    <source>
        <dbReference type="Google" id="ProtNLM"/>
    </source>
</evidence>
<reference evidence="2 3" key="1">
    <citation type="submission" date="2022-04" db="EMBL/GenBank/DDBJ databases">
        <authorList>
            <person name="Ra J.-S."/>
            <person name="Kim S.-B."/>
        </authorList>
    </citation>
    <scope>NUCLEOTIDE SEQUENCE [LARGE SCALE GENOMIC DNA]</scope>
    <source>
        <strain evidence="2 3">MMS21-Er5</strain>
    </source>
</reference>
<evidence type="ECO:0000313" key="3">
    <source>
        <dbReference type="Proteomes" id="UP000829998"/>
    </source>
</evidence>
<dbReference type="EMBL" id="CP096829">
    <property type="protein sequence ID" value="UPZ15197.1"/>
    <property type="molecule type" value="Genomic_DNA"/>
</dbReference>
<dbReference type="RefSeq" id="WP_248727454.1">
    <property type="nucleotide sequence ID" value="NZ_CP096829.1"/>
</dbReference>
<sequence length="159" mass="19072">MDKTTKDYVIQRMRWPISYFNYISNYFVLFMPLLLIYAGVTNYERDGPFLISWGLVIFVFFILRIEIERRFKELVLKKDYSTDEIGKLLQKNNWILIRQGDGILEFYTDASSFSWGQKVTIIKVTREKILINTLPTGRAPFTFFKDILNYKEIKRILER</sequence>
<feature type="transmembrane region" description="Helical" evidence="1">
    <location>
        <begin position="50"/>
        <end position="67"/>
    </location>
</feature>
<dbReference type="Proteomes" id="UP000829998">
    <property type="component" value="Chromosome"/>
</dbReference>
<keyword evidence="1" id="KW-0472">Membrane</keyword>
<gene>
    <name evidence="2" type="ORF">M0M44_20870</name>
</gene>
<organism evidence="2 3">
    <name type="scientific">Flavobacterium humidisoli</name>
    <dbReference type="NCBI Taxonomy" id="2937442"/>
    <lineage>
        <taxon>Bacteria</taxon>
        <taxon>Pseudomonadati</taxon>
        <taxon>Bacteroidota</taxon>
        <taxon>Flavobacteriia</taxon>
        <taxon>Flavobacteriales</taxon>
        <taxon>Flavobacteriaceae</taxon>
        <taxon>Flavobacterium</taxon>
    </lineage>
</organism>
<keyword evidence="1" id="KW-1133">Transmembrane helix</keyword>
<accession>A0ABY4LQL3</accession>
<evidence type="ECO:0000256" key="1">
    <source>
        <dbReference type="SAM" id="Phobius"/>
    </source>
</evidence>
<keyword evidence="1" id="KW-0812">Transmembrane</keyword>
<name>A0ABY4LQL3_9FLAO</name>
<keyword evidence="3" id="KW-1185">Reference proteome</keyword>
<evidence type="ECO:0000313" key="2">
    <source>
        <dbReference type="EMBL" id="UPZ15197.1"/>
    </source>
</evidence>